<proteinExistence type="predicted"/>
<dbReference type="AlphaFoldDB" id="N6YTP9"/>
<accession>N6YTP9</accession>
<dbReference type="Proteomes" id="UP000013042">
    <property type="component" value="Unassembled WGS sequence"/>
</dbReference>
<gene>
    <name evidence="1" type="ORF">C665_10092</name>
</gene>
<sequence>MKLTPDQQSKVDALIRRYGYVCFDLVKAELAASGITFSRSALHRHAQRLKSADLRSPSGLRETVVIVLDASAGAPTAIRTPASPETVVSAIGALGLPASAGRPEAA</sequence>
<organism evidence="1 2">
    <name type="scientific">Thauera aminoaromatica S2</name>
    <dbReference type="NCBI Taxonomy" id="1234381"/>
    <lineage>
        <taxon>Bacteria</taxon>
        <taxon>Pseudomonadati</taxon>
        <taxon>Pseudomonadota</taxon>
        <taxon>Betaproteobacteria</taxon>
        <taxon>Rhodocyclales</taxon>
        <taxon>Zoogloeaceae</taxon>
        <taxon>Thauera</taxon>
    </lineage>
</organism>
<protein>
    <submittedName>
        <fullName evidence="1">Uncharacterized protein</fullName>
    </submittedName>
</protein>
<dbReference type="RefSeq" id="WP_004307559.1">
    <property type="nucleotide sequence ID" value="NZ_AMXD01000052.1"/>
</dbReference>
<dbReference type="EMBL" id="AMXD01000052">
    <property type="protein sequence ID" value="ENO85553.1"/>
    <property type="molecule type" value="Genomic_DNA"/>
</dbReference>
<evidence type="ECO:0000313" key="2">
    <source>
        <dbReference type="Proteomes" id="UP000013042"/>
    </source>
</evidence>
<reference evidence="1 2" key="1">
    <citation type="submission" date="2012-09" db="EMBL/GenBank/DDBJ databases">
        <title>Draft Genome Sequences of 6 Strains from Genus Thauera.</title>
        <authorList>
            <person name="Liu B."/>
            <person name="Shapleigh J.P."/>
            <person name="Frostegard A.H."/>
        </authorList>
    </citation>
    <scope>NUCLEOTIDE SEQUENCE [LARGE SCALE GENOMIC DNA]</scope>
    <source>
        <strain evidence="1 2">S2</strain>
    </source>
</reference>
<comment type="caution">
    <text evidence="1">The sequence shown here is derived from an EMBL/GenBank/DDBJ whole genome shotgun (WGS) entry which is preliminary data.</text>
</comment>
<evidence type="ECO:0000313" key="1">
    <source>
        <dbReference type="EMBL" id="ENO85553.1"/>
    </source>
</evidence>
<name>N6YTP9_THASP</name>